<keyword evidence="2" id="KW-0812">Transmembrane</keyword>
<dbReference type="OrthoDB" id="163674at2157"/>
<sequence length="203" mass="20835">MANESSPRSSIESGAQDDPPLALPQNQAKQAQPQSQPVDHSFQEEESTETVELPLSYEALWTLGRVVGTMLLVGVGIGMSSLLTWFWIESAILPEQSGTEAQIVEGYTPLVFLIAAALAAPIVASIVGLFEGRKLSTWSGVVLVSVGCFVGAVLLVFAAGMFVGLSGAGGNGGPSPLDLVTLAGLSGLASVIVGTLITIPDAA</sequence>
<keyword evidence="2" id="KW-0472">Membrane</keyword>
<proteinExistence type="predicted"/>
<evidence type="ECO:0000256" key="2">
    <source>
        <dbReference type="SAM" id="Phobius"/>
    </source>
</evidence>
<reference evidence="4" key="1">
    <citation type="submission" date="2016-10" db="EMBL/GenBank/DDBJ databases">
        <authorList>
            <person name="Varghese N."/>
            <person name="Submissions S."/>
        </authorList>
    </citation>
    <scope>NUCLEOTIDE SEQUENCE [LARGE SCALE GENOMIC DNA]</scope>
    <source>
        <strain evidence="4">CGMCC 1.8981</strain>
    </source>
</reference>
<dbReference type="RefSeq" id="WP_139305399.1">
    <property type="nucleotide sequence ID" value="NZ_FNWL01000002.1"/>
</dbReference>
<feature type="transmembrane region" description="Helical" evidence="2">
    <location>
        <begin position="108"/>
        <end position="130"/>
    </location>
</feature>
<name>A0A1H6FWY4_9EURY</name>
<evidence type="ECO:0000313" key="3">
    <source>
        <dbReference type="EMBL" id="SEH15321.1"/>
    </source>
</evidence>
<feature type="transmembrane region" description="Helical" evidence="2">
    <location>
        <begin position="66"/>
        <end position="88"/>
    </location>
</feature>
<keyword evidence="2" id="KW-1133">Transmembrane helix</keyword>
<accession>A0A1H6FWY4</accession>
<feature type="compositionally biased region" description="Polar residues" evidence="1">
    <location>
        <begin position="1"/>
        <end position="13"/>
    </location>
</feature>
<organism evidence="3 4">
    <name type="scientific">Natronorubrum sediminis</name>
    <dbReference type="NCBI Taxonomy" id="640943"/>
    <lineage>
        <taxon>Archaea</taxon>
        <taxon>Methanobacteriati</taxon>
        <taxon>Methanobacteriota</taxon>
        <taxon>Stenosarchaea group</taxon>
        <taxon>Halobacteria</taxon>
        <taxon>Halobacteriales</taxon>
        <taxon>Natrialbaceae</taxon>
        <taxon>Natronorubrum</taxon>
    </lineage>
</organism>
<feature type="region of interest" description="Disordered" evidence="1">
    <location>
        <begin position="1"/>
        <end position="45"/>
    </location>
</feature>
<gene>
    <name evidence="3" type="ORF">SAMN04487967_2019</name>
</gene>
<evidence type="ECO:0000313" key="4">
    <source>
        <dbReference type="Proteomes" id="UP000199112"/>
    </source>
</evidence>
<evidence type="ECO:0000256" key="1">
    <source>
        <dbReference type="SAM" id="MobiDB-lite"/>
    </source>
</evidence>
<feature type="transmembrane region" description="Helical" evidence="2">
    <location>
        <begin position="142"/>
        <end position="167"/>
    </location>
</feature>
<protein>
    <submittedName>
        <fullName evidence="3">Uncharacterized protein</fullName>
    </submittedName>
</protein>
<dbReference type="Proteomes" id="UP000199112">
    <property type="component" value="Unassembled WGS sequence"/>
</dbReference>
<dbReference type="AlphaFoldDB" id="A0A1H6FWY4"/>
<dbReference type="EMBL" id="FNWL01000002">
    <property type="protein sequence ID" value="SEH15321.1"/>
    <property type="molecule type" value="Genomic_DNA"/>
</dbReference>
<feature type="compositionally biased region" description="Low complexity" evidence="1">
    <location>
        <begin position="19"/>
        <end position="37"/>
    </location>
</feature>
<keyword evidence="4" id="KW-1185">Reference proteome</keyword>
<feature type="transmembrane region" description="Helical" evidence="2">
    <location>
        <begin position="179"/>
        <end position="199"/>
    </location>
</feature>